<protein>
    <recommendedName>
        <fullName evidence="3">Addiction module protein</fullName>
    </recommendedName>
</protein>
<comment type="caution">
    <text evidence="1">The sequence shown here is derived from an EMBL/GenBank/DDBJ whole genome shotgun (WGS) entry which is preliminary data.</text>
</comment>
<evidence type="ECO:0008006" key="3">
    <source>
        <dbReference type="Google" id="ProtNLM"/>
    </source>
</evidence>
<dbReference type="AlphaFoldDB" id="A0A6V8PX18"/>
<dbReference type="InterPro" id="IPR013406">
    <property type="entry name" value="CHP02574_addiction_mod"/>
</dbReference>
<proteinExistence type="predicted"/>
<reference evidence="1 2" key="1">
    <citation type="journal article" date="2020" name="Front. Microbiol.">
        <title>Single-cell genomics of novel Actinobacteria with the Wood-Ljungdahl pathway discovered in a serpentinizing system.</title>
        <authorList>
            <person name="Merino N."/>
            <person name="Kawai M."/>
            <person name="Boyd E.S."/>
            <person name="Colman D.R."/>
            <person name="McGlynn S.E."/>
            <person name="Nealson K.H."/>
            <person name="Kurokawa K."/>
            <person name="Hongoh Y."/>
        </authorList>
    </citation>
    <scope>NUCLEOTIDE SEQUENCE [LARGE SCALE GENOMIC DNA]</scope>
    <source>
        <strain evidence="1 2">S44</strain>
    </source>
</reference>
<evidence type="ECO:0000313" key="2">
    <source>
        <dbReference type="Proteomes" id="UP000561271"/>
    </source>
</evidence>
<accession>A0A6V8PX18</accession>
<sequence>MRASDIPDITKLSTPEKILLVEDIWDSIVSDES</sequence>
<gene>
    <name evidence="1" type="ORF">HKBW3S44_00812</name>
</gene>
<name>A0A6V8PX18_9ACTN</name>
<feature type="non-terminal residue" evidence="1">
    <location>
        <position position="33"/>
    </location>
</feature>
<organism evidence="1 2">
    <name type="scientific">Candidatus Hakubella thermalkaliphila</name>
    <dbReference type="NCBI Taxonomy" id="2754717"/>
    <lineage>
        <taxon>Bacteria</taxon>
        <taxon>Bacillati</taxon>
        <taxon>Actinomycetota</taxon>
        <taxon>Actinomycetota incertae sedis</taxon>
        <taxon>Candidatus Hakubellales</taxon>
        <taxon>Candidatus Hakubellaceae</taxon>
        <taxon>Candidatus Hakubella</taxon>
    </lineage>
</organism>
<dbReference type="EMBL" id="BLSC01000051">
    <property type="protein sequence ID" value="GFP37132.1"/>
    <property type="molecule type" value="Genomic_DNA"/>
</dbReference>
<dbReference type="Pfam" id="PF09720">
    <property type="entry name" value="Unstab_antitox"/>
    <property type="match status" value="1"/>
</dbReference>
<dbReference type="RefSeq" id="WP_176231409.1">
    <property type="nucleotide sequence ID" value="NZ_BLSC01000051.1"/>
</dbReference>
<dbReference type="Proteomes" id="UP000561271">
    <property type="component" value="Unassembled WGS sequence"/>
</dbReference>
<evidence type="ECO:0000313" key="1">
    <source>
        <dbReference type="EMBL" id="GFP37132.1"/>
    </source>
</evidence>